<proteinExistence type="predicted"/>
<dbReference type="AlphaFoldDB" id="A0A3B0UCU2"/>
<dbReference type="SUPFAM" id="SSF158682">
    <property type="entry name" value="TerB-like"/>
    <property type="match status" value="1"/>
</dbReference>
<protein>
    <submittedName>
        <fullName evidence="1">Uncharacterized protein</fullName>
    </submittedName>
</protein>
<name>A0A3B0UCU2_9ZZZZ</name>
<sequence length="414" mass="47785">MDLSEKGWFTELLKNKQPAIEEKVEDKSEFIYKSLQPSGLMYGHPILPKEYVKEEFLSLENSEKLKIVLLDGFVKTAIFPSDSVVPTDPDEYVQFMSKVIVEFYEDAYPDNQIKSKSFWGKKLSNEEIVENIINNRLSTTARPSFWGGFFNNSLLFLDVLFFGEWLKQPEDKRGTLIEQRDLTHQKLLEVMIAASYSDGKLDLEEKELFDDLLESVHLTEPRKKHLHDLINKGHSIKDTDLGDMSMWILRKYILELAILFVWADKIVTEEEQTFISKLGLKLDFSEKEIERSMAAIESFVVTNWGNVSFLQEKNNFSVISNQFIKRVTKVVNENKKMISTEIKESKELMALLAKSTKQDLTEEEQIVVRNQLIDILKILPTFVIIALPGSFLTLPLLMKVIPESALPSAFQKKK</sequence>
<reference evidence="1" key="1">
    <citation type="submission" date="2018-06" db="EMBL/GenBank/DDBJ databases">
        <authorList>
            <person name="Zhirakovskaya E."/>
        </authorList>
    </citation>
    <scope>NUCLEOTIDE SEQUENCE</scope>
</reference>
<dbReference type="CDD" id="cd07177">
    <property type="entry name" value="terB_like"/>
    <property type="match status" value="1"/>
</dbReference>
<dbReference type="Gene3D" id="1.10.3680.10">
    <property type="entry name" value="TerB-like"/>
    <property type="match status" value="1"/>
</dbReference>
<evidence type="ECO:0000313" key="1">
    <source>
        <dbReference type="EMBL" id="VAW28781.1"/>
    </source>
</evidence>
<dbReference type="EMBL" id="UOES01000455">
    <property type="protein sequence ID" value="VAW28781.1"/>
    <property type="molecule type" value="Genomic_DNA"/>
</dbReference>
<gene>
    <name evidence="1" type="ORF">MNBD_BACTEROID06-305</name>
</gene>
<accession>A0A3B0UCU2</accession>
<dbReference type="InterPro" id="IPR029024">
    <property type="entry name" value="TerB-like"/>
</dbReference>
<organism evidence="1">
    <name type="scientific">hydrothermal vent metagenome</name>
    <dbReference type="NCBI Taxonomy" id="652676"/>
    <lineage>
        <taxon>unclassified sequences</taxon>
        <taxon>metagenomes</taxon>
        <taxon>ecological metagenomes</taxon>
    </lineage>
</organism>